<dbReference type="eggNOG" id="KOG1200">
    <property type="taxonomic scope" value="Eukaryota"/>
</dbReference>
<name>W9X3Z9_9EURO</name>
<sequence length="241" mass="25938">MSRLEGKIIAVTGAGAGFGRAIVQKLIAEGAKVLGIDIVASNNEETASLCPNGTFFQLTADVAAEETWQNVLRLSNEHFGHPPSVIVNCAGVVHLGQEPHLVSECEFDNVFKVNVKPLYLSTKVIVPFWIENKIEGHFINIGSISQARPRPSTVWYAGSKGAVTAATRGLAAAYAKHRIRFNVIRPSIGETAMLPRVQGGEDTPEGRAKRLATLPLGRLCQPSDIANMVCFLASDEATYIT</sequence>
<dbReference type="AlphaFoldDB" id="W9X3Z9"/>
<keyword evidence="5" id="KW-1185">Reference proteome</keyword>
<dbReference type="GO" id="GO:0016491">
    <property type="term" value="F:oxidoreductase activity"/>
    <property type="evidence" value="ECO:0007669"/>
    <property type="project" value="UniProtKB-KW"/>
</dbReference>
<gene>
    <name evidence="4" type="ORF">A1O5_01599</name>
</gene>
<reference evidence="4 5" key="1">
    <citation type="submission" date="2013-03" db="EMBL/GenBank/DDBJ databases">
        <title>The Genome Sequence of Cladophialophora psammophila CBS 110553.</title>
        <authorList>
            <consortium name="The Broad Institute Genomics Platform"/>
            <person name="Cuomo C."/>
            <person name="de Hoog S."/>
            <person name="Gorbushina A."/>
            <person name="Walker B."/>
            <person name="Young S.K."/>
            <person name="Zeng Q."/>
            <person name="Gargeya S."/>
            <person name="Fitzgerald M."/>
            <person name="Haas B."/>
            <person name="Abouelleil A."/>
            <person name="Allen A.W."/>
            <person name="Alvarado L."/>
            <person name="Arachchi H.M."/>
            <person name="Berlin A.M."/>
            <person name="Chapman S.B."/>
            <person name="Gainer-Dewar J."/>
            <person name="Goldberg J."/>
            <person name="Griggs A."/>
            <person name="Gujja S."/>
            <person name="Hansen M."/>
            <person name="Howarth C."/>
            <person name="Imamovic A."/>
            <person name="Ireland A."/>
            <person name="Larimer J."/>
            <person name="McCowan C."/>
            <person name="Murphy C."/>
            <person name="Pearson M."/>
            <person name="Poon T.W."/>
            <person name="Priest M."/>
            <person name="Roberts A."/>
            <person name="Saif S."/>
            <person name="Shea T."/>
            <person name="Sisk P."/>
            <person name="Sykes S."/>
            <person name="Wortman J."/>
            <person name="Nusbaum C."/>
            <person name="Birren B."/>
        </authorList>
    </citation>
    <scope>NUCLEOTIDE SEQUENCE [LARGE SCALE GENOMIC DNA]</scope>
    <source>
        <strain evidence="4 5">CBS 110553</strain>
    </source>
</reference>
<comment type="caution">
    <text evidence="4">The sequence shown here is derived from an EMBL/GenBank/DDBJ whole genome shotgun (WGS) entry which is preliminary data.</text>
</comment>
<dbReference type="PANTHER" id="PTHR43639:SF1">
    <property type="entry name" value="SHORT-CHAIN DEHYDROGENASE_REDUCTASE FAMILY PROTEIN"/>
    <property type="match status" value="1"/>
</dbReference>
<keyword evidence="3" id="KW-0560">Oxidoreductase</keyword>
<dbReference type="PRINTS" id="PR00081">
    <property type="entry name" value="GDHRDH"/>
</dbReference>
<accession>W9X3Z9</accession>
<dbReference type="FunFam" id="3.40.50.720:FF:000084">
    <property type="entry name" value="Short-chain dehydrogenase reductase"/>
    <property type="match status" value="1"/>
</dbReference>
<organism evidence="4 5">
    <name type="scientific">Cladophialophora psammophila CBS 110553</name>
    <dbReference type="NCBI Taxonomy" id="1182543"/>
    <lineage>
        <taxon>Eukaryota</taxon>
        <taxon>Fungi</taxon>
        <taxon>Dikarya</taxon>
        <taxon>Ascomycota</taxon>
        <taxon>Pezizomycotina</taxon>
        <taxon>Eurotiomycetes</taxon>
        <taxon>Chaetothyriomycetidae</taxon>
        <taxon>Chaetothyriales</taxon>
        <taxon>Herpotrichiellaceae</taxon>
        <taxon>Cladophialophora</taxon>
    </lineage>
</organism>
<evidence type="ECO:0008006" key="6">
    <source>
        <dbReference type="Google" id="ProtNLM"/>
    </source>
</evidence>
<evidence type="ECO:0000313" key="4">
    <source>
        <dbReference type="EMBL" id="EXJ74903.1"/>
    </source>
</evidence>
<dbReference type="HOGENOM" id="CLU_010194_1_0_1"/>
<evidence type="ECO:0000256" key="1">
    <source>
        <dbReference type="ARBA" id="ARBA00006484"/>
    </source>
</evidence>
<dbReference type="GeneID" id="19186332"/>
<dbReference type="SUPFAM" id="SSF51735">
    <property type="entry name" value="NAD(P)-binding Rossmann-fold domains"/>
    <property type="match status" value="1"/>
</dbReference>
<dbReference type="InterPro" id="IPR002347">
    <property type="entry name" value="SDR_fam"/>
</dbReference>
<keyword evidence="2" id="KW-0521">NADP</keyword>
<evidence type="ECO:0000256" key="2">
    <source>
        <dbReference type="ARBA" id="ARBA00022857"/>
    </source>
</evidence>
<dbReference type="RefSeq" id="XP_007740405.1">
    <property type="nucleotide sequence ID" value="XM_007742215.1"/>
</dbReference>
<evidence type="ECO:0000313" key="5">
    <source>
        <dbReference type="Proteomes" id="UP000019471"/>
    </source>
</evidence>
<dbReference type="PRINTS" id="PR00080">
    <property type="entry name" value="SDRFAMILY"/>
</dbReference>
<dbReference type="Gene3D" id="3.40.50.720">
    <property type="entry name" value="NAD(P)-binding Rossmann-like Domain"/>
    <property type="match status" value="1"/>
</dbReference>
<dbReference type="EMBL" id="AMGX01000002">
    <property type="protein sequence ID" value="EXJ74903.1"/>
    <property type="molecule type" value="Genomic_DNA"/>
</dbReference>
<comment type="similarity">
    <text evidence="1">Belongs to the short-chain dehydrogenases/reductases (SDR) family.</text>
</comment>
<dbReference type="Pfam" id="PF13561">
    <property type="entry name" value="adh_short_C2"/>
    <property type="match status" value="1"/>
</dbReference>
<dbReference type="STRING" id="1182543.W9X3Z9"/>
<dbReference type="Proteomes" id="UP000019471">
    <property type="component" value="Unassembled WGS sequence"/>
</dbReference>
<evidence type="ECO:0000256" key="3">
    <source>
        <dbReference type="ARBA" id="ARBA00023002"/>
    </source>
</evidence>
<dbReference type="InterPro" id="IPR036291">
    <property type="entry name" value="NAD(P)-bd_dom_sf"/>
</dbReference>
<protein>
    <recommendedName>
        <fullName evidence="6">3-oxoacyl-[acyl-carrier protein] reductase</fullName>
    </recommendedName>
</protein>
<dbReference type="PANTHER" id="PTHR43639">
    <property type="entry name" value="OXIDOREDUCTASE, SHORT-CHAIN DEHYDROGENASE/REDUCTASE FAMILY (AFU_ORTHOLOGUE AFUA_5G02870)"/>
    <property type="match status" value="1"/>
</dbReference>
<proteinExistence type="inferred from homology"/>
<dbReference type="OrthoDB" id="1669814at2759"/>